<keyword evidence="1" id="KW-0472">Membrane</keyword>
<sequence length="197" mass="21992">MHGNNISYILVGIILVILLMILLTVIWCMYYSVHNATDCSEIDKVKLPKTRARETSSDITVISDGREDNRILEEEIESLHLVMKNVDVQQCRECSSSLGVKRSRNDTSDKSDVFDVASKCDPVEDKVHDVISSRVSVDQVSDSEVESFVNNTKPEDKVVKAAQIQNVPDFNNSQSSVGIIMNVIVDSVLNLSDYIVQ</sequence>
<dbReference type="AlphaFoldDB" id="A0A170TCF5"/>
<keyword evidence="1" id="KW-1133">Transmembrane helix</keyword>
<feature type="transmembrane region" description="Helical" evidence="1">
    <location>
        <begin position="6"/>
        <end position="30"/>
    </location>
</feature>
<protein>
    <submittedName>
        <fullName evidence="3">Uncharacterized protein</fullName>
    </submittedName>
</protein>
<evidence type="ECO:0000256" key="1">
    <source>
        <dbReference type="SAM" id="Phobius"/>
    </source>
</evidence>
<keyword evidence="1" id="KW-0812">Transmembrane</keyword>
<evidence type="ECO:0000313" key="3">
    <source>
        <dbReference type="EMBL" id="GAT78760.1"/>
    </source>
</evidence>
<evidence type="ECO:0000313" key="4">
    <source>
        <dbReference type="Proteomes" id="UP000092677"/>
    </source>
</evidence>
<organism evidence="3 5">
    <name type="scientific">Ehrlichia ruminantium</name>
    <name type="common">heartwater rickettsia</name>
    <name type="synonym">Cowdria ruminantium</name>
    <dbReference type="NCBI Taxonomy" id="779"/>
    <lineage>
        <taxon>Bacteria</taxon>
        <taxon>Pseudomonadati</taxon>
        <taxon>Pseudomonadota</taxon>
        <taxon>Alphaproteobacteria</taxon>
        <taxon>Rickettsiales</taxon>
        <taxon>Anaplasmataceae</taxon>
        <taxon>Ehrlichia</taxon>
    </lineage>
</organism>
<accession>A0A170TCF5</accession>
<reference evidence="3" key="1">
    <citation type="journal article" date="2016" name="Genome Announc.">
        <title>Draft Genome Sequences of Three Strains of Ehrlichia ruminantium, a Tick-Borne Pathogen of Ruminants, Isolated from Zimbabwe, The Gambia, and Ghana.</title>
        <authorList>
            <person name="Nakao R."/>
            <person name="Jongejan F."/>
            <person name="Sugimoto C."/>
        </authorList>
    </citation>
    <scope>NUCLEOTIDE SEQUENCE</scope>
    <source>
        <strain evidence="2">Kerr Seringe</strain>
        <strain evidence="3">Pokoase 417</strain>
    </source>
</reference>
<comment type="caution">
    <text evidence="3">The sequence shown here is derived from an EMBL/GenBank/DDBJ whole genome shotgun (WGS) entry which is preliminary data.</text>
</comment>
<proteinExistence type="predicted"/>
<evidence type="ECO:0000313" key="2">
    <source>
        <dbReference type="EMBL" id="GAT77600.1"/>
    </source>
</evidence>
<reference evidence="4 5" key="2">
    <citation type="submission" date="2016-05" db="EMBL/GenBank/DDBJ databases">
        <title>Draft genome sequences of four strains of Ehrlichia ruminantium, a tick-borne pathogen of ruminants, isolated from Zimbabwe, The Gambia and Ghana.</title>
        <authorList>
            <person name="Nakao R."/>
            <person name="Jongejan F."/>
            <person name="Sugimoto C."/>
        </authorList>
    </citation>
    <scope>NUCLEOTIDE SEQUENCE [LARGE SCALE GENOMIC DNA]</scope>
    <source>
        <strain evidence="4">Kerr Seringe</strain>
        <strain evidence="5">Pokoase 417</strain>
    </source>
</reference>
<dbReference type="Proteomes" id="UP000092677">
    <property type="component" value="Unassembled WGS sequence"/>
</dbReference>
<evidence type="ECO:0000313" key="5">
    <source>
        <dbReference type="Proteomes" id="UP000092731"/>
    </source>
</evidence>
<dbReference type="RefSeq" id="WP_236715380.1">
    <property type="nucleotide sequence ID" value="NZ_BDDL01000091.1"/>
</dbReference>
<dbReference type="Proteomes" id="UP000092731">
    <property type="component" value="Unassembled WGS sequence"/>
</dbReference>
<gene>
    <name evidence="2" type="ORF">EHRUM2_08270</name>
    <name evidence="3" type="ORF">EHRUM3_09900</name>
</gene>
<dbReference type="EMBL" id="BDDM01000308">
    <property type="protein sequence ID" value="GAT78760.1"/>
    <property type="molecule type" value="Genomic_DNA"/>
</dbReference>
<dbReference type="EMBL" id="BDDL01000091">
    <property type="protein sequence ID" value="GAT77600.1"/>
    <property type="molecule type" value="Genomic_DNA"/>
</dbReference>
<name>A0A170TCF5_EHRRU</name>